<dbReference type="GeneTree" id="ENSGT00390000002105"/>
<dbReference type="GO" id="GO:0089720">
    <property type="term" value="F:caspase binding"/>
    <property type="evidence" value="ECO:0007669"/>
    <property type="project" value="TreeGrafter"/>
</dbReference>
<dbReference type="OMA" id="CKMNLVA"/>
<evidence type="ECO:0008006" key="5">
    <source>
        <dbReference type="Google" id="ProtNLM"/>
    </source>
</evidence>
<dbReference type="FunFam" id="1.10.533.10:FF:000059">
    <property type="entry name" value="Fas-associated via death domain"/>
    <property type="match status" value="1"/>
</dbReference>
<gene>
    <name evidence="3" type="primary">FADD</name>
</gene>
<protein>
    <recommendedName>
        <fullName evidence="5">Death domain-containing protein</fullName>
    </recommendedName>
</protein>
<dbReference type="CDD" id="cd08336">
    <property type="entry name" value="DED_FADD"/>
    <property type="match status" value="1"/>
</dbReference>
<feature type="domain" description="DED" evidence="2">
    <location>
        <begin position="5"/>
        <end position="82"/>
    </location>
</feature>
<dbReference type="GO" id="GO:0097191">
    <property type="term" value="P:extrinsic apoptotic signaling pathway"/>
    <property type="evidence" value="ECO:0007669"/>
    <property type="project" value="TreeGrafter"/>
</dbReference>
<dbReference type="Ensembl" id="ENSAOCT00000029532.2">
    <property type="protein sequence ID" value="ENSAOCP00000009708.1"/>
    <property type="gene ID" value="ENSAOCG00000013868.2"/>
</dbReference>
<dbReference type="GO" id="GO:0042981">
    <property type="term" value="P:regulation of apoptotic process"/>
    <property type="evidence" value="ECO:0007669"/>
    <property type="project" value="InterPro"/>
</dbReference>
<dbReference type="RefSeq" id="XP_023148436.1">
    <property type="nucleotide sequence ID" value="XM_023292668.3"/>
</dbReference>
<accession>A0A3Q1B8E2</accession>
<dbReference type="InterPro" id="IPR001875">
    <property type="entry name" value="DED_dom"/>
</dbReference>
<dbReference type="STRING" id="80972.ENSAOCP00000009708"/>
<evidence type="ECO:0000259" key="1">
    <source>
        <dbReference type="PROSITE" id="PS50017"/>
    </source>
</evidence>
<dbReference type="InterPro" id="IPR000488">
    <property type="entry name" value="Death_dom"/>
</dbReference>
<dbReference type="GO" id="GO:0031265">
    <property type="term" value="C:CD95 death-inducing signaling complex"/>
    <property type="evidence" value="ECO:0007669"/>
    <property type="project" value="TreeGrafter"/>
</dbReference>
<name>A0A3Q1B8E2_AMPOC</name>
<evidence type="ECO:0000259" key="2">
    <source>
        <dbReference type="PROSITE" id="PS50168"/>
    </source>
</evidence>
<dbReference type="PROSITE" id="PS50168">
    <property type="entry name" value="DED"/>
    <property type="match status" value="1"/>
</dbReference>
<dbReference type="Pfam" id="PF01335">
    <property type="entry name" value="DED"/>
    <property type="match status" value="1"/>
</dbReference>
<dbReference type="SMART" id="SM00031">
    <property type="entry name" value="DED"/>
    <property type="match status" value="1"/>
</dbReference>
<dbReference type="SUPFAM" id="SSF47986">
    <property type="entry name" value="DEATH domain"/>
    <property type="match status" value="1"/>
</dbReference>
<dbReference type="PROSITE" id="PS50017">
    <property type="entry name" value="DEATH_DOMAIN"/>
    <property type="match status" value="1"/>
</dbReference>
<keyword evidence="4" id="KW-1185">Reference proteome</keyword>
<dbReference type="Gene3D" id="1.10.533.10">
    <property type="entry name" value="Death Domain, Fas"/>
    <property type="match status" value="2"/>
</dbReference>
<sequence length="191" mass="21346">MSSRQFNAVLLDISNRLSADQLDNLKFLVRDVGKRELEKITSGLQLFQILMQRGELSAENTENLSKLLADIQRLDLADKLNCFDSESGSASSEPEPAERAKLDIAAEVIAENLGRNWRKLGRKLGLTDVKLESISKRHPTDLEETAVELLKEWRNSKGAEAETKDLIAALRACQQNLTADKVEDRLEAAEN</sequence>
<feature type="domain" description="Death" evidence="1">
    <location>
        <begin position="102"/>
        <end position="186"/>
    </location>
</feature>
<dbReference type="PANTHER" id="PTHR15077:SF10">
    <property type="entry name" value="FAS-ASSOCIATED DEATH DOMAIN PROTEIN"/>
    <property type="match status" value="1"/>
</dbReference>
<evidence type="ECO:0000313" key="3">
    <source>
        <dbReference type="Ensembl" id="ENSAOCP00000009708.1"/>
    </source>
</evidence>
<reference evidence="3 4" key="1">
    <citation type="submission" date="2022-01" db="EMBL/GenBank/DDBJ databases">
        <title>A chromosome-scale genome assembly of the false clownfish, Amphiprion ocellaris.</title>
        <authorList>
            <person name="Ryu T."/>
        </authorList>
    </citation>
    <scope>NUCLEOTIDE SEQUENCE [LARGE SCALE GENOMIC DNA]</scope>
</reference>
<dbReference type="SMART" id="SM00005">
    <property type="entry name" value="DEATH"/>
    <property type="match status" value="1"/>
</dbReference>
<dbReference type="OrthoDB" id="100767at2759"/>
<dbReference type="Proteomes" id="UP001501940">
    <property type="component" value="Chromosome 1"/>
</dbReference>
<dbReference type="GO" id="GO:0045089">
    <property type="term" value="P:positive regulation of innate immune response"/>
    <property type="evidence" value="ECO:0007669"/>
    <property type="project" value="TreeGrafter"/>
</dbReference>
<reference evidence="3" key="3">
    <citation type="submission" date="2025-09" db="UniProtKB">
        <authorList>
            <consortium name="Ensembl"/>
        </authorList>
    </citation>
    <scope>IDENTIFICATION</scope>
</reference>
<dbReference type="GO" id="GO:0005123">
    <property type="term" value="F:death receptor binding"/>
    <property type="evidence" value="ECO:0007669"/>
    <property type="project" value="TreeGrafter"/>
</dbReference>
<proteinExistence type="predicted"/>
<dbReference type="InterPro" id="IPR011029">
    <property type="entry name" value="DEATH-like_dom_sf"/>
</dbReference>
<reference evidence="3" key="2">
    <citation type="submission" date="2025-08" db="UniProtKB">
        <authorList>
            <consortium name="Ensembl"/>
        </authorList>
    </citation>
    <scope>IDENTIFICATION</scope>
</reference>
<dbReference type="Pfam" id="PF00531">
    <property type="entry name" value="Death"/>
    <property type="match status" value="1"/>
</dbReference>
<dbReference type="PANTHER" id="PTHR15077">
    <property type="entry name" value="FAS-ASSOCIATING DEATH DOMAIN-CONTAINING PROTEIN FADD"/>
    <property type="match status" value="1"/>
</dbReference>
<dbReference type="GeneID" id="111583532"/>
<organism evidence="3 4">
    <name type="scientific">Amphiprion ocellaris</name>
    <name type="common">Clown anemonefish</name>
    <dbReference type="NCBI Taxonomy" id="80972"/>
    <lineage>
        <taxon>Eukaryota</taxon>
        <taxon>Metazoa</taxon>
        <taxon>Chordata</taxon>
        <taxon>Craniata</taxon>
        <taxon>Vertebrata</taxon>
        <taxon>Euteleostomi</taxon>
        <taxon>Actinopterygii</taxon>
        <taxon>Neopterygii</taxon>
        <taxon>Teleostei</taxon>
        <taxon>Neoteleostei</taxon>
        <taxon>Acanthomorphata</taxon>
        <taxon>Ovalentaria</taxon>
        <taxon>Pomacentridae</taxon>
        <taxon>Amphiprion</taxon>
    </lineage>
</organism>
<evidence type="ECO:0000313" key="4">
    <source>
        <dbReference type="Proteomes" id="UP001501940"/>
    </source>
</evidence>
<dbReference type="InterPro" id="IPR016729">
    <property type="entry name" value="FADD"/>
</dbReference>
<dbReference type="AlphaFoldDB" id="A0A3Q1B8E2"/>